<sequence length="84" mass="9447">MTVDGRPGESTSAISSFTTMLQLFPAYFLTCRTSLLREGRHSRLPVVPVNRRPPFLHLLLCFNFFQFISQLAGRRCCGKAGIRG</sequence>
<reference evidence="1 2" key="1">
    <citation type="submission" date="2022-08" db="EMBL/GenBank/DDBJ databases">
        <title>Aerococcaceae sp. nov isolated from spoiled eye mask.</title>
        <authorList>
            <person name="Zhou G."/>
            <person name="Xie X.-B."/>
            <person name="Shi Q.-S."/>
            <person name="Wang Y.-S."/>
            <person name="Wen X."/>
            <person name="Peng H."/>
            <person name="Yang X.-J."/>
            <person name="Tao H.-B."/>
            <person name="Huang X.-M."/>
        </authorList>
    </citation>
    <scope>NUCLEOTIDE SEQUENCE [LARGE SCALE GENOMIC DNA]</scope>
    <source>
        <strain evidence="2">DM20194951</strain>
    </source>
</reference>
<proteinExistence type="predicted"/>
<dbReference type="Proteomes" id="UP001315967">
    <property type="component" value="Chromosome"/>
</dbReference>
<gene>
    <name evidence="1" type="ORF">NRE15_11190</name>
</gene>
<dbReference type="EMBL" id="CP102453">
    <property type="protein sequence ID" value="UUX33458.1"/>
    <property type="molecule type" value="Genomic_DNA"/>
</dbReference>
<dbReference type="RefSeq" id="WP_313792960.1">
    <property type="nucleotide sequence ID" value="NZ_CP102453.1"/>
</dbReference>
<evidence type="ECO:0000313" key="2">
    <source>
        <dbReference type="Proteomes" id="UP001315967"/>
    </source>
</evidence>
<organism evidence="1 2">
    <name type="scientific">Fundicoccus culcitae</name>
    <dbReference type="NCBI Taxonomy" id="2969821"/>
    <lineage>
        <taxon>Bacteria</taxon>
        <taxon>Bacillati</taxon>
        <taxon>Bacillota</taxon>
        <taxon>Bacilli</taxon>
        <taxon>Lactobacillales</taxon>
        <taxon>Aerococcaceae</taxon>
        <taxon>Fundicoccus</taxon>
    </lineage>
</organism>
<keyword evidence="2" id="KW-1185">Reference proteome</keyword>
<evidence type="ECO:0000313" key="1">
    <source>
        <dbReference type="EMBL" id="UUX33458.1"/>
    </source>
</evidence>
<accession>A0ABY5P3Z5</accession>
<protein>
    <submittedName>
        <fullName evidence="1">Uncharacterized protein</fullName>
    </submittedName>
</protein>
<name>A0ABY5P3Z5_9LACT</name>